<dbReference type="Proteomes" id="UP001054252">
    <property type="component" value="Unassembled WGS sequence"/>
</dbReference>
<gene>
    <name evidence="2" type="ORF">SLEP1_g50369</name>
</gene>
<evidence type="ECO:0000313" key="3">
    <source>
        <dbReference type="Proteomes" id="UP001054252"/>
    </source>
</evidence>
<keyword evidence="3" id="KW-1185">Reference proteome</keyword>
<dbReference type="EMBL" id="BPVZ01000164">
    <property type="protein sequence ID" value="GKV43028.1"/>
    <property type="molecule type" value="Genomic_DNA"/>
</dbReference>
<dbReference type="AlphaFoldDB" id="A0AAV5LZT1"/>
<feature type="region of interest" description="Disordered" evidence="1">
    <location>
        <begin position="1"/>
        <end position="27"/>
    </location>
</feature>
<evidence type="ECO:0000313" key="2">
    <source>
        <dbReference type="EMBL" id="GKV43028.1"/>
    </source>
</evidence>
<evidence type="ECO:0000256" key="1">
    <source>
        <dbReference type="SAM" id="MobiDB-lite"/>
    </source>
</evidence>
<proteinExistence type="predicted"/>
<accession>A0AAV5LZT1</accession>
<name>A0AAV5LZT1_9ROSI</name>
<organism evidence="2 3">
    <name type="scientific">Rubroshorea leprosula</name>
    <dbReference type="NCBI Taxonomy" id="152421"/>
    <lineage>
        <taxon>Eukaryota</taxon>
        <taxon>Viridiplantae</taxon>
        <taxon>Streptophyta</taxon>
        <taxon>Embryophyta</taxon>
        <taxon>Tracheophyta</taxon>
        <taxon>Spermatophyta</taxon>
        <taxon>Magnoliopsida</taxon>
        <taxon>eudicotyledons</taxon>
        <taxon>Gunneridae</taxon>
        <taxon>Pentapetalae</taxon>
        <taxon>rosids</taxon>
        <taxon>malvids</taxon>
        <taxon>Malvales</taxon>
        <taxon>Dipterocarpaceae</taxon>
        <taxon>Rubroshorea</taxon>
    </lineage>
</organism>
<comment type="caution">
    <text evidence="2">The sequence shown here is derived from an EMBL/GenBank/DDBJ whole genome shotgun (WGS) entry which is preliminary data.</text>
</comment>
<protein>
    <submittedName>
        <fullName evidence="2">Uncharacterized protein</fullName>
    </submittedName>
</protein>
<reference evidence="2 3" key="1">
    <citation type="journal article" date="2021" name="Commun. Biol.">
        <title>The genome of Shorea leprosula (Dipterocarpaceae) highlights the ecological relevance of drought in aseasonal tropical rainforests.</title>
        <authorList>
            <person name="Ng K.K.S."/>
            <person name="Kobayashi M.J."/>
            <person name="Fawcett J.A."/>
            <person name="Hatakeyama M."/>
            <person name="Paape T."/>
            <person name="Ng C.H."/>
            <person name="Ang C.C."/>
            <person name="Tnah L.H."/>
            <person name="Lee C.T."/>
            <person name="Nishiyama T."/>
            <person name="Sese J."/>
            <person name="O'Brien M.J."/>
            <person name="Copetti D."/>
            <person name="Mohd Noor M.I."/>
            <person name="Ong R.C."/>
            <person name="Putra M."/>
            <person name="Sireger I.Z."/>
            <person name="Indrioko S."/>
            <person name="Kosugi Y."/>
            <person name="Izuno A."/>
            <person name="Isagi Y."/>
            <person name="Lee S.L."/>
            <person name="Shimizu K.K."/>
        </authorList>
    </citation>
    <scope>NUCLEOTIDE SEQUENCE [LARGE SCALE GENOMIC DNA]</scope>
    <source>
        <strain evidence="2">214</strain>
    </source>
</reference>
<sequence>MAWVPSNPPRRWVRKEPNPARLPRLGSKEPMCWVPLNPCLGSKEPMCWVPSNPRLGSSNPTGTQQRTSWVPWNPTSGLTEPRRWVRRNPGIGFEGTQALGSKEPRHWVRRNPGIGFEGTQALGSLEPTPDYALLLLLPVAATRKKKKKGNPTPAFEKPNPDLLCSALSGCYSCRLWVQIPLNFRPVSFPALPAGLPLAAIRSEIEDGKTTGSDELEG</sequence>